<geneLocation type="plasmid" evidence="7">
    <name>puw386</name>
</geneLocation>
<sequence length="135" mass="14816">MNDTTQVAKRDQNAVAQRQEDRPTAAMTLLPAVDIIENSSGVTLWADLPGVTKDKLDVNVHDGNLHIEAEAVVPTPAGLRVQHAEIRQPHFARAFSLGPDLDTSKIEANLQDGVLKLTIPRRDEARPRRIEVTVA</sequence>
<dbReference type="InterPro" id="IPR002068">
    <property type="entry name" value="A-crystallin/Hsp20_dom"/>
</dbReference>
<protein>
    <submittedName>
        <fullName evidence="5">Heat shock protein Hsp20</fullName>
    </submittedName>
    <submittedName>
        <fullName evidence="6">Hsp20/alpha crystallin family protein</fullName>
    </submittedName>
</protein>
<organism evidence="5">
    <name type="scientific">Ralstonia solanacearum</name>
    <name type="common">Pseudomonas solanacearum</name>
    <dbReference type="NCBI Taxonomy" id="305"/>
    <lineage>
        <taxon>Bacteria</taxon>
        <taxon>Pseudomonadati</taxon>
        <taxon>Pseudomonadota</taxon>
        <taxon>Betaproteobacteria</taxon>
        <taxon>Burkholderiales</taxon>
        <taxon>Burkholderiaceae</taxon>
        <taxon>Ralstonia</taxon>
        <taxon>Ralstonia solanacearum species complex</taxon>
    </lineage>
</organism>
<reference evidence="6 7" key="2">
    <citation type="submission" date="2019-04" db="EMBL/GenBank/DDBJ databases">
        <title>Complete Genome of UW386 and Higher Quality Genome of UW700.</title>
        <authorList>
            <person name="Jacobs J."/>
            <person name="Perez A."/>
            <person name="Steidl O."/>
            <person name="Allen C."/>
        </authorList>
    </citation>
    <scope>NUCLEOTIDE SEQUENCE [LARGE SCALE GENOMIC DNA]</scope>
    <source>
        <strain evidence="6 7">UW386</strain>
        <plasmid evidence="6">pUW386</plasmid>
        <plasmid evidence="7">puw386</plasmid>
    </source>
</reference>
<geneLocation type="plasmid" evidence="6">
    <name>pUW386</name>
</geneLocation>
<dbReference type="EMBL" id="CP039340">
    <property type="protein sequence ID" value="QCX51962.1"/>
    <property type="molecule type" value="Genomic_DNA"/>
</dbReference>
<dbReference type="CDD" id="cd06464">
    <property type="entry name" value="ACD_sHsps-like"/>
    <property type="match status" value="1"/>
</dbReference>
<evidence type="ECO:0000313" key="7">
    <source>
        <dbReference type="Proteomes" id="UP000310553"/>
    </source>
</evidence>
<dbReference type="EMBL" id="LN899819">
    <property type="protein sequence ID" value="CUV15441.1"/>
    <property type="molecule type" value="Genomic_DNA"/>
</dbReference>
<dbReference type="Pfam" id="PF00011">
    <property type="entry name" value="HSP20"/>
    <property type="match status" value="1"/>
</dbReference>
<feature type="compositionally biased region" description="Basic and acidic residues" evidence="3">
    <location>
        <begin position="8"/>
        <end position="21"/>
    </location>
</feature>
<reference evidence="5" key="1">
    <citation type="submission" date="2015-10" db="EMBL/GenBank/DDBJ databases">
        <authorList>
            <person name="Gilbert D.G."/>
        </authorList>
    </citation>
    <scope>NUCLEOTIDE SEQUENCE</scope>
    <source>
        <strain evidence="5">Phyl III-seqv23</strain>
    </source>
</reference>
<dbReference type="PROSITE" id="PS01031">
    <property type="entry name" value="SHSP"/>
    <property type="match status" value="1"/>
</dbReference>
<evidence type="ECO:0000313" key="5">
    <source>
        <dbReference type="EMBL" id="CUV15441.1"/>
    </source>
</evidence>
<dbReference type="InterPro" id="IPR008978">
    <property type="entry name" value="HSP20-like_chaperone"/>
</dbReference>
<keyword evidence="6" id="KW-0614">Plasmid</keyword>
<dbReference type="Gene3D" id="2.60.40.790">
    <property type="match status" value="1"/>
</dbReference>
<dbReference type="PANTHER" id="PTHR11527">
    <property type="entry name" value="HEAT-SHOCK PROTEIN 20 FAMILY MEMBER"/>
    <property type="match status" value="1"/>
</dbReference>
<evidence type="ECO:0000256" key="1">
    <source>
        <dbReference type="PROSITE-ProRule" id="PRU00285"/>
    </source>
</evidence>
<proteinExistence type="inferred from homology"/>
<evidence type="ECO:0000256" key="3">
    <source>
        <dbReference type="SAM" id="MobiDB-lite"/>
    </source>
</evidence>
<accession>A0A0S4U0Z5</accession>
<feature type="domain" description="SHSP" evidence="4">
    <location>
        <begin position="24"/>
        <end position="135"/>
    </location>
</feature>
<dbReference type="Proteomes" id="UP000310553">
    <property type="component" value="Plasmid pUW386"/>
</dbReference>
<name>A0A0S4U0Z5_RALSL</name>
<dbReference type="PATRIC" id="fig|305.106.peg.2963"/>
<evidence type="ECO:0000259" key="4">
    <source>
        <dbReference type="PROSITE" id="PS01031"/>
    </source>
</evidence>
<dbReference type="AlphaFoldDB" id="A0A0S4U0Z5"/>
<dbReference type="SUPFAM" id="SSF49764">
    <property type="entry name" value="HSP20-like chaperones"/>
    <property type="match status" value="1"/>
</dbReference>
<dbReference type="InterPro" id="IPR031107">
    <property type="entry name" value="Small_HSP"/>
</dbReference>
<evidence type="ECO:0000256" key="2">
    <source>
        <dbReference type="RuleBase" id="RU003616"/>
    </source>
</evidence>
<gene>
    <name evidence="6" type="ORF">E7Z57_23610</name>
    <name evidence="5" type="ORF">RUN39_v1_1350002</name>
</gene>
<comment type="similarity">
    <text evidence="1 2">Belongs to the small heat shock protein (HSP20) family.</text>
</comment>
<feature type="region of interest" description="Disordered" evidence="3">
    <location>
        <begin position="1"/>
        <end position="21"/>
    </location>
</feature>
<evidence type="ECO:0000313" key="6">
    <source>
        <dbReference type="EMBL" id="QCX51962.1"/>
    </source>
</evidence>
<keyword evidence="5" id="KW-0346">Stress response</keyword>